<feature type="compositionally biased region" description="Basic and acidic residues" evidence="1">
    <location>
        <begin position="171"/>
        <end position="187"/>
    </location>
</feature>
<accession>A0AA88ABR6</accession>
<comment type="caution">
    <text evidence="2">The sequence shown here is derived from an EMBL/GenBank/DDBJ whole genome shotgun (WGS) entry which is preliminary data.</text>
</comment>
<feature type="compositionally biased region" description="Basic and acidic residues" evidence="1">
    <location>
        <begin position="91"/>
        <end position="110"/>
    </location>
</feature>
<protein>
    <submittedName>
        <fullName evidence="2">Uncharacterized protein</fullName>
    </submittedName>
</protein>
<organism evidence="2 3">
    <name type="scientific">Ficus carica</name>
    <name type="common">Common fig</name>
    <dbReference type="NCBI Taxonomy" id="3494"/>
    <lineage>
        <taxon>Eukaryota</taxon>
        <taxon>Viridiplantae</taxon>
        <taxon>Streptophyta</taxon>
        <taxon>Embryophyta</taxon>
        <taxon>Tracheophyta</taxon>
        <taxon>Spermatophyta</taxon>
        <taxon>Magnoliopsida</taxon>
        <taxon>eudicotyledons</taxon>
        <taxon>Gunneridae</taxon>
        <taxon>Pentapetalae</taxon>
        <taxon>rosids</taxon>
        <taxon>fabids</taxon>
        <taxon>Rosales</taxon>
        <taxon>Moraceae</taxon>
        <taxon>Ficeae</taxon>
        <taxon>Ficus</taxon>
    </lineage>
</organism>
<evidence type="ECO:0000313" key="3">
    <source>
        <dbReference type="Proteomes" id="UP001187192"/>
    </source>
</evidence>
<feature type="compositionally biased region" description="Basic and acidic residues" evidence="1">
    <location>
        <begin position="197"/>
        <end position="209"/>
    </location>
</feature>
<evidence type="ECO:0000313" key="2">
    <source>
        <dbReference type="EMBL" id="GMN48022.1"/>
    </source>
</evidence>
<feature type="region of interest" description="Disordered" evidence="1">
    <location>
        <begin position="169"/>
        <end position="216"/>
    </location>
</feature>
<evidence type="ECO:0000256" key="1">
    <source>
        <dbReference type="SAM" id="MobiDB-lite"/>
    </source>
</evidence>
<dbReference type="PANTHER" id="PTHR36756">
    <property type="entry name" value="EXPRESSED PROTEIN"/>
    <property type="match status" value="1"/>
</dbReference>
<gene>
    <name evidence="2" type="ORF">TIFTF001_017198</name>
</gene>
<dbReference type="EMBL" id="BTGU01000027">
    <property type="protein sequence ID" value="GMN48022.1"/>
    <property type="molecule type" value="Genomic_DNA"/>
</dbReference>
<proteinExistence type="predicted"/>
<dbReference type="AlphaFoldDB" id="A0AA88ABR6"/>
<feature type="compositionally biased region" description="Basic residues" evidence="1">
    <location>
        <begin position="79"/>
        <end position="90"/>
    </location>
</feature>
<reference evidence="2" key="1">
    <citation type="submission" date="2023-07" db="EMBL/GenBank/DDBJ databases">
        <title>draft genome sequence of fig (Ficus carica).</title>
        <authorList>
            <person name="Takahashi T."/>
            <person name="Nishimura K."/>
        </authorList>
    </citation>
    <scope>NUCLEOTIDE SEQUENCE</scope>
</reference>
<dbReference type="Proteomes" id="UP001187192">
    <property type="component" value="Unassembled WGS sequence"/>
</dbReference>
<sequence>MVGVAPDERRGRRLPQWVLGTSAADKVKSENIEEKKKHSEEEILPHAYHSDPSTTKVNPGKESLLPEKEKMLESSHVLAKCKTKRRKQRAKQADADSENKISEKVPEKKYNRTKRVSSVSASRNKPKTKDFGFKSIDKLEIQPLSEDEDVELTVEDLMTIAEEYVQAEANKNMDQEEAAKRTCEPRIRPPVMVSSRNESKDFNDTRSATDDTGASYYQTPATLDISAPYKSNSSTENIAVNARATGDPAQDMLDLFLGPLLRKPSEEKKTDSVVEDAAFFQDFGIQSKNNTVREEIAPPVKKKSSLKDRVAMFLD</sequence>
<name>A0AA88ABR6_FICCA</name>
<dbReference type="PANTHER" id="PTHR36756:SF1">
    <property type="entry name" value="EXPRESSED PROTEIN"/>
    <property type="match status" value="1"/>
</dbReference>
<feature type="compositionally biased region" description="Basic and acidic residues" evidence="1">
    <location>
        <begin position="25"/>
        <end position="44"/>
    </location>
</feature>
<feature type="compositionally biased region" description="Basic and acidic residues" evidence="1">
    <location>
        <begin position="64"/>
        <end position="73"/>
    </location>
</feature>
<keyword evidence="3" id="KW-1185">Reference proteome</keyword>
<feature type="region of interest" description="Disordered" evidence="1">
    <location>
        <begin position="25"/>
        <end position="130"/>
    </location>
</feature>